<reference evidence="5 6" key="1">
    <citation type="submission" date="2019-11" db="EMBL/GenBank/DDBJ databases">
        <title>Draft genome sequences of five Paenibacillus species of dairy origin.</title>
        <authorList>
            <person name="Olajide A.M."/>
            <person name="Chen S."/>
            <person name="Lapointe G."/>
        </authorList>
    </citation>
    <scope>NUCLEOTIDE SEQUENCE [LARGE SCALE GENOMIC DNA]</scope>
    <source>
        <strain evidence="5 6">2CS3</strain>
    </source>
</reference>
<dbReference type="EMBL" id="WNZX01000002">
    <property type="protein sequence ID" value="MUG69913.1"/>
    <property type="molecule type" value="Genomic_DNA"/>
</dbReference>
<evidence type="ECO:0000259" key="4">
    <source>
        <dbReference type="PROSITE" id="PS50893"/>
    </source>
</evidence>
<dbReference type="InterPro" id="IPR032823">
    <property type="entry name" value="BCA_ABC_TP_C"/>
</dbReference>
<dbReference type="RefSeq" id="WP_155614095.1">
    <property type="nucleotide sequence ID" value="NZ_WNZX01000002.1"/>
</dbReference>
<evidence type="ECO:0000313" key="5">
    <source>
        <dbReference type="EMBL" id="MUG69913.1"/>
    </source>
</evidence>
<sequence length="257" mass="28158">MTYLEVKDAMKRFGGLQAVNNVSFSIKKGTIFSMIGPNGSGKTTLLNLITGFLPLTGGKIRFEGREISGKAPFQIAHLGIIRTFQNGSIVKDATVLDNVMIGAYRYTKSGFWTGGFSTPNSRKEEKWIREKAKEVLKIVGLEQIANQPASTLPFGYQRLIEVARVLLSEPKVMLLDEPAAGLNDAESLRLGEAIKTINRELGITTILVEHHMGVVMEVSDQIIVLNNGERIAEGIAREISQNPQVIEVYLGRESVGA</sequence>
<dbReference type="Proteomes" id="UP000450917">
    <property type="component" value="Unassembled WGS sequence"/>
</dbReference>
<accession>A0A7X2Z7T7</accession>
<dbReference type="Pfam" id="PF00005">
    <property type="entry name" value="ABC_tran"/>
    <property type="match status" value="1"/>
</dbReference>
<keyword evidence="3 5" id="KW-0067">ATP-binding</keyword>
<feature type="domain" description="ABC transporter" evidence="4">
    <location>
        <begin position="4"/>
        <end position="252"/>
    </location>
</feature>
<gene>
    <name evidence="5" type="ORF">GNP93_04395</name>
</gene>
<dbReference type="PROSITE" id="PS50893">
    <property type="entry name" value="ABC_TRANSPORTER_2"/>
    <property type="match status" value="1"/>
</dbReference>
<dbReference type="PANTHER" id="PTHR45772">
    <property type="entry name" value="CONSERVED COMPONENT OF ABC TRANSPORTER FOR NATURAL AMINO ACIDS-RELATED"/>
    <property type="match status" value="1"/>
</dbReference>
<dbReference type="FunFam" id="3.40.50.300:FF:000421">
    <property type="entry name" value="Branched-chain amino acid ABC transporter ATP-binding protein"/>
    <property type="match status" value="1"/>
</dbReference>
<evidence type="ECO:0000256" key="3">
    <source>
        <dbReference type="ARBA" id="ARBA00022840"/>
    </source>
</evidence>
<dbReference type="GO" id="GO:0016887">
    <property type="term" value="F:ATP hydrolysis activity"/>
    <property type="evidence" value="ECO:0007669"/>
    <property type="project" value="InterPro"/>
</dbReference>
<proteinExistence type="predicted"/>
<protein>
    <submittedName>
        <fullName evidence="5">ATP-binding cassette domain-containing protein</fullName>
    </submittedName>
</protein>
<keyword evidence="6" id="KW-1185">Reference proteome</keyword>
<keyword evidence="1" id="KW-0813">Transport</keyword>
<dbReference type="SMART" id="SM00382">
    <property type="entry name" value="AAA"/>
    <property type="match status" value="1"/>
</dbReference>
<dbReference type="InterPro" id="IPR051120">
    <property type="entry name" value="ABC_AA/LPS_Transport"/>
</dbReference>
<dbReference type="AlphaFoldDB" id="A0A7X2Z7T7"/>
<dbReference type="InterPro" id="IPR003439">
    <property type="entry name" value="ABC_transporter-like_ATP-bd"/>
</dbReference>
<dbReference type="Gene3D" id="3.40.50.300">
    <property type="entry name" value="P-loop containing nucleotide triphosphate hydrolases"/>
    <property type="match status" value="1"/>
</dbReference>
<evidence type="ECO:0000313" key="6">
    <source>
        <dbReference type="Proteomes" id="UP000450917"/>
    </source>
</evidence>
<evidence type="ECO:0000256" key="1">
    <source>
        <dbReference type="ARBA" id="ARBA00022448"/>
    </source>
</evidence>
<organism evidence="5 6">
    <name type="scientific">Paenibacillus validus</name>
    <dbReference type="NCBI Taxonomy" id="44253"/>
    <lineage>
        <taxon>Bacteria</taxon>
        <taxon>Bacillati</taxon>
        <taxon>Bacillota</taxon>
        <taxon>Bacilli</taxon>
        <taxon>Bacillales</taxon>
        <taxon>Paenibacillaceae</taxon>
        <taxon>Paenibacillus</taxon>
    </lineage>
</organism>
<dbReference type="GO" id="GO:0005524">
    <property type="term" value="F:ATP binding"/>
    <property type="evidence" value="ECO:0007669"/>
    <property type="project" value="UniProtKB-KW"/>
</dbReference>
<dbReference type="Pfam" id="PF12399">
    <property type="entry name" value="BCA_ABC_TP_C"/>
    <property type="match status" value="1"/>
</dbReference>
<dbReference type="SUPFAM" id="SSF52540">
    <property type="entry name" value="P-loop containing nucleoside triphosphate hydrolases"/>
    <property type="match status" value="1"/>
</dbReference>
<dbReference type="GO" id="GO:0005886">
    <property type="term" value="C:plasma membrane"/>
    <property type="evidence" value="ECO:0007669"/>
    <property type="project" value="TreeGrafter"/>
</dbReference>
<name>A0A7X2Z7T7_9BACL</name>
<evidence type="ECO:0000256" key="2">
    <source>
        <dbReference type="ARBA" id="ARBA00022741"/>
    </source>
</evidence>
<dbReference type="InterPro" id="IPR027417">
    <property type="entry name" value="P-loop_NTPase"/>
</dbReference>
<comment type="caution">
    <text evidence="5">The sequence shown here is derived from an EMBL/GenBank/DDBJ whole genome shotgun (WGS) entry which is preliminary data.</text>
</comment>
<dbReference type="CDD" id="cd03219">
    <property type="entry name" value="ABC_Mj1267_LivG_branched"/>
    <property type="match status" value="1"/>
</dbReference>
<dbReference type="InterPro" id="IPR003593">
    <property type="entry name" value="AAA+_ATPase"/>
</dbReference>
<keyword evidence="2" id="KW-0547">Nucleotide-binding</keyword>